<proteinExistence type="predicted"/>
<comment type="caution">
    <text evidence="1">The sequence shown here is derived from an EMBL/GenBank/DDBJ whole genome shotgun (WGS) entry which is preliminary data.</text>
</comment>
<dbReference type="EMBL" id="JAWWNJ010000008">
    <property type="protein sequence ID" value="KAK7050464.1"/>
    <property type="molecule type" value="Genomic_DNA"/>
</dbReference>
<organism evidence="1 2">
    <name type="scientific">Favolaschia claudopus</name>
    <dbReference type="NCBI Taxonomy" id="2862362"/>
    <lineage>
        <taxon>Eukaryota</taxon>
        <taxon>Fungi</taxon>
        <taxon>Dikarya</taxon>
        <taxon>Basidiomycota</taxon>
        <taxon>Agaricomycotina</taxon>
        <taxon>Agaricomycetes</taxon>
        <taxon>Agaricomycetidae</taxon>
        <taxon>Agaricales</taxon>
        <taxon>Marasmiineae</taxon>
        <taxon>Mycenaceae</taxon>
        <taxon>Favolaschia</taxon>
    </lineage>
</organism>
<keyword evidence="2" id="KW-1185">Reference proteome</keyword>
<evidence type="ECO:0000313" key="2">
    <source>
        <dbReference type="Proteomes" id="UP001362999"/>
    </source>
</evidence>
<sequence>MSVCSKCGFDEYCATQTLSHIDLRRRLSELDAIISSLTSQRRALQAVSDAIIYPVLSLPPEITAEIFLHCLPSGTCVEPSLSAAPLLLTQICRQWRQIALDTPGLWSSLQITNEENQEISIELVSLWLSRSGTLPLDINFHWWDESRVGSAIVAGISFASRWRDIELALPLTSFAHLDLRMVSMPNLRTLVVRQLYSLQNDAVSRTLELIPAPSLRDLKLFTFPDVKVNAPWVQLTSLTLARVDIRDGLLVLGGCTNLLHFEVSTTGNITGVADTLILHSLVTLACHFGRSGSDSILEHLTLPHLLRLRVAAFSDTSHVTIFKDFIHRSTCSLQSLALVAKEQMSPETLLEFLRCAPASVSELELLGRDEYSKFPVGTFSTLNPDLVLPHLQAIHLRGGGSTVDGEYQSLVGMVRARRDRDPVMLERLACEFCLGRSEVRLTSPSVLQLAQLKALAAPSLLRPQMSLTVAIMTPSTKETEIPR</sequence>
<reference evidence="1 2" key="1">
    <citation type="journal article" date="2024" name="J Genomics">
        <title>Draft genome sequencing and assembly of Favolaschia claudopus CIRM-BRFM 2984 isolated from oak limbs.</title>
        <authorList>
            <person name="Navarro D."/>
            <person name="Drula E."/>
            <person name="Chaduli D."/>
            <person name="Cazenave R."/>
            <person name="Ahrendt S."/>
            <person name="Wang J."/>
            <person name="Lipzen A."/>
            <person name="Daum C."/>
            <person name="Barry K."/>
            <person name="Grigoriev I.V."/>
            <person name="Favel A."/>
            <person name="Rosso M.N."/>
            <person name="Martin F."/>
        </authorList>
    </citation>
    <scope>NUCLEOTIDE SEQUENCE [LARGE SCALE GENOMIC DNA]</scope>
    <source>
        <strain evidence="1 2">CIRM-BRFM 2984</strain>
    </source>
</reference>
<gene>
    <name evidence="1" type="ORF">R3P38DRAFT_2864976</name>
</gene>
<dbReference type="Gene3D" id="3.80.10.10">
    <property type="entry name" value="Ribonuclease Inhibitor"/>
    <property type="match status" value="1"/>
</dbReference>
<dbReference type="InterPro" id="IPR032675">
    <property type="entry name" value="LRR_dom_sf"/>
</dbReference>
<accession>A0AAW0DCP5</accession>
<dbReference type="AlphaFoldDB" id="A0AAW0DCP5"/>
<dbReference type="Proteomes" id="UP001362999">
    <property type="component" value="Unassembled WGS sequence"/>
</dbReference>
<dbReference type="Gene3D" id="1.20.1280.50">
    <property type="match status" value="1"/>
</dbReference>
<protein>
    <submittedName>
        <fullName evidence="1">F-box domain-containing protein</fullName>
    </submittedName>
</protein>
<dbReference type="SUPFAM" id="SSF52047">
    <property type="entry name" value="RNI-like"/>
    <property type="match status" value="1"/>
</dbReference>
<name>A0AAW0DCP5_9AGAR</name>
<evidence type="ECO:0000313" key="1">
    <source>
        <dbReference type="EMBL" id="KAK7050464.1"/>
    </source>
</evidence>